<sequence>MQLPLQIVFRDVARSEAIETAIREKADKLGLFFDRIMSCRVTVGIIQKHKHQGKLFNVRVDLTVPGTEIVVNRDKAEDVYVAIRDAFDAAKRKIEEHARRMRGEVKVHELESHGQVVRLFPEQGYGFIAKADGGELYFHVYNCVHPDFDRLKVGDEVVFLEELAGEGPQANRVSIGKHKTA</sequence>
<protein>
    <submittedName>
        <fullName evidence="2">Sigma 54 modulation protein / S30EA ribosomal protein</fullName>
    </submittedName>
</protein>
<dbReference type="Gene3D" id="2.40.50.140">
    <property type="entry name" value="Nucleic acid-binding proteins"/>
    <property type="match status" value="1"/>
</dbReference>
<dbReference type="InterPro" id="IPR003489">
    <property type="entry name" value="RHF/RaiA"/>
</dbReference>
<dbReference type="AlphaFoldDB" id="A0A1J5S9J1"/>
<evidence type="ECO:0000259" key="1">
    <source>
        <dbReference type="Pfam" id="PF00313"/>
    </source>
</evidence>
<proteinExistence type="predicted"/>
<dbReference type="EMBL" id="MLJW01000090">
    <property type="protein sequence ID" value="OIR00885.1"/>
    <property type="molecule type" value="Genomic_DNA"/>
</dbReference>
<organism evidence="2">
    <name type="scientific">mine drainage metagenome</name>
    <dbReference type="NCBI Taxonomy" id="410659"/>
    <lineage>
        <taxon>unclassified sequences</taxon>
        <taxon>metagenomes</taxon>
        <taxon>ecological metagenomes</taxon>
    </lineage>
</organism>
<dbReference type="GO" id="GO:0005840">
    <property type="term" value="C:ribosome"/>
    <property type="evidence" value="ECO:0007669"/>
    <property type="project" value="UniProtKB-KW"/>
</dbReference>
<dbReference type="InterPro" id="IPR036567">
    <property type="entry name" value="RHF-like"/>
</dbReference>
<accession>A0A1J5S9J1</accession>
<reference evidence="2" key="1">
    <citation type="submission" date="2016-10" db="EMBL/GenBank/DDBJ databases">
        <title>Sequence of Gallionella enrichment culture.</title>
        <authorList>
            <person name="Poehlein A."/>
            <person name="Muehling M."/>
            <person name="Daniel R."/>
        </authorList>
    </citation>
    <scope>NUCLEOTIDE SEQUENCE</scope>
</reference>
<evidence type="ECO:0000313" key="2">
    <source>
        <dbReference type="EMBL" id="OIR00885.1"/>
    </source>
</evidence>
<dbReference type="SUPFAM" id="SSF50249">
    <property type="entry name" value="Nucleic acid-binding proteins"/>
    <property type="match status" value="1"/>
</dbReference>
<keyword evidence="2" id="KW-0687">Ribonucleoprotein</keyword>
<dbReference type="GO" id="GO:0003676">
    <property type="term" value="F:nucleic acid binding"/>
    <property type="evidence" value="ECO:0007669"/>
    <property type="project" value="InterPro"/>
</dbReference>
<dbReference type="SUPFAM" id="SSF69754">
    <property type="entry name" value="Ribosome binding protein Y (YfiA homologue)"/>
    <property type="match status" value="1"/>
</dbReference>
<dbReference type="InterPro" id="IPR012340">
    <property type="entry name" value="NA-bd_OB-fold"/>
</dbReference>
<dbReference type="Pfam" id="PF00313">
    <property type="entry name" value="CSD"/>
    <property type="match status" value="1"/>
</dbReference>
<dbReference type="Pfam" id="PF02482">
    <property type="entry name" value="Ribosomal_S30AE"/>
    <property type="match status" value="1"/>
</dbReference>
<feature type="domain" description="CSD" evidence="1">
    <location>
        <begin position="114"/>
        <end position="174"/>
    </location>
</feature>
<comment type="caution">
    <text evidence="2">The sequence shown here is derived from an EMBL/GenBank/DDBJ whole genome shotgun (WGS) entry which is preliminary data.</text>
</comment>
<dbReference type="InterPro" id="IPR002059">
    <property type="entry name" value="CSP_DNA-bd"/>
</dbReference>
<gene>
    <name evidence="2" type="ORF">GALL_170250</name>
</gene>
<name>A0A1J5S9J1_9ZZZZ</name>
<keyword evidence="2" id="KW-0689">Ribosomal protein</keyword>
<dbReference type="Gene3D" id="3.30.160.100">
    <property type="entry name" value="Ribosome hibernation promotion factor-like"/>
    <property type="match status" value="1"/>
</dbReference>